<feature type="compositionally biased region" description="Polar residues" evidence="1">
    <location>
        <begin position="263"/>
        <end position="276"/>
    </location>
</feature>
<reference evidence="4" key="1">
    <citation type="submission" date="2025-08" db="UniProtKB">
        <authorList>
            <consortium name="RefSeq"/>
        </authorList>
    </citation>
    <scope>IDENTIFICATION</scope>
</reference>
<dbReference type="KEGG" id="tnl:113508878"/>
<evidence type="ECO:0000256" key="1">
    <source>
        <dbReference type="SAM" id="MobiDB-lite"/>
    </source>
</evidence>
<evidence type="ECO:0000313" key="3">
    <source>
        <dbReference type="Proteomes" id="UP000322000"/>
    </source>
</evidence>
<dbReference type="SUPFAM" id="SSF53335">
    <property type="entry name" value="S-adenosyl-L-methionine-dependent methyltransferases"/>
    <property type="match status" value="1"/>
</dbReference>
<evidence type="ECO:0000259" key="2">
    <source>
        <dbReference type="Pfam" id="PF13679"/>
    </source>
</evidence>
<proteinExistence type="predicted"/>
<feature type="compositionally biased region" description="Acidic residues" evidence="1">
    <location>
        <begin position="211"/>
        <end position="220"/>
    </location>
</feature>
<dbReference type="OrthoDB" id="206598at2759"/>
<gene>
    <name evidence="4" type="primary">LOC113508878</name>
</gene>
<feature type="region of interest" description="Disordered" evidence="1">
    <location>
        <begin position="206"/>
        <end position="232"/>
    </location>
</feature>
<dbReference type="PANTHER" id="PTHR13369">
    <property type="match status" value="1"/>
</dbReference>
<dbReference type="RefSeq" id="XP_026747845.1">
    <property type="nucleotide sequence ID" value="XM_026892044.1"/>
</dbReference>
<name>A0A7E5X3N4_TRINI</name>
<dbReference type="InterPro" id="IPR025714">
    <property type="entry name" value="Methyltranfer_dom"/>
</dbReference>
<accession>A0A7E5X3N4</accession>
<feature type="compositionally biased region" description="Low complexity" evidence="1">
    <location>
        <begin position="281"/>
        <end position="294"/>
    </location>
</feature>
<evidence type="ECO:0000313" key="4">
    <source>
        <dbReference type="RefSeq" id="XP_026747845.1"/>
    </source>
</evidence>
<dbReference type="AlphaFoldDB" id="A0A7E5X3N4"/>
<dbReference type="GeneID" id="113508878"/>
<organism evidence="3 4">
    <name type="scientific">Trichoplusia ni</name>
    <name type="common">Cabbage looper</name>
    <dbReference type="NCBI Taxonomy" id="7111"/>
    <lineage>
        <taxon>Eukaryota</taxon>
        <taxon>Metazoa</taxon>
        <taxon>Ecdysozoa</taxon>
        <taxon>Arthropoda</taxon>
        <taxon>Hexapoda</taxon>
        <taxon>Insecta</taxon>
        <taxon>Pterygota</taxon>
        <taxon>Neoptera</taxon>
        <taxon>Endopterygota</taxon>
        <taxon>Lepidoptera</taxon>
        <taxon>Glossata</taxon>
        <taxon>Ditrysia</taxon>
        <taxon>Noctuoidea</taxon>
        <taxon>Noctuidae</taxon>
        <taxon>Plusiinae</taxon>
        <taxon>Trichoplusia</taxon>
    </lineage>
</organism>
<dbReference type="InParanoid" id="A0A7E5X3N4"/>
<feature type="domain" description="Methyltransferase" evidence="2">
    <location>
        <begin position="604"/>
        <end position="725"/>
    </location>
</feature>
<feature type="compositionally biased region" description="Basic and acidic residues" evidence="1">
    <location>
        <begin position="296"/>
        <end position="325"/>
    </location>
</feature>
<dbReference type="InterPro" id="IPR029063">
    <property type="entry name" value="SAM-dependent_MTases_sf"/>
</dbReference>
<dbReference type="FunFam" id="3.40.50.150:FF:000725">
    <property type="entry name" value="Glutathione S-transferase, C-terminal domain-containing"/>
    <property type="match status" value="1"/>
</dbReference>
<dbReference type="Proteomes" id="UP000322000">
    <property type="component" value="Chromosome 1"/>
</dbReference>
<keyword evidence="3" id="KW-1185">Reference proteome</keyword>
<feature type="region of interest" description="Disordered" evidence="1">
    <location>
        <begin position="416"/>
        <end position="441"/>
    </location>
</feature>
<protein>
    <submittedName>
        <fullName evidence="4">Glutathione S-transferase C-terminal domain-containing protein homolog</fullName>
    </submittedName>
</protein>
<dbReference type="CDD" id="cd02440">
    <property type="entry name" value="AdoMet_MTases"/>
    <property type="match status" value="1"/>
</dbReference>
<dbReference type="PANTHER" id="PTHR13369:SF0">
    <property type="entry name" value="GLUTATHIONE S-TRANSFERASE C-TERMINAL DOMAIN-CONTAINING PROTEIN"/>
    <property type="match status" value="1"/>
</dbReference>
<dbReference type="Pfam" id="PF13679">
    <property type="entry name" value="Methyltransf_32"/>
    <property type="match status" value="1"/>
</dbReference>
<feature type="region of interest" description="Disordered" evidence="1">
    <location>
        <begin position="263"/>
        <end position="351"/>
    </location>
</feature>
<dbReference type="Gene3D" id="3.40.50.150">
    <property type="entry name" value="Vaccinia Virus protein VP39"/>
    <property type="match status" value="1"/>
</dbReference>
<sequence length="811" mass="90260">MVGINFKKKPINIVFLESYSSHEDYKNTHEVKVPLETLITYCIYKFCTPQLLHVKFVPLNRPVEKRTPALSIYDNNLIFSYKEDVPWQVAACTYPAAMCADVIVTGLCAVARHICLFKHSERAVQEHEHGILGFRHSCLQAPNEVSIWTKFCEIDLLSAVNEILSTVHVKEIPINLVRYENHLKKPVRIHNMYKIAREMKREEMLRAAQLSDEDDEETSQDADYSNDASPIDELPITIPRADFHKNLVHGTSTIQVEIHASLSSPVDETESNTTKAQIHASGSSNDNQSTSTTTKAEVHAGKSNAADEKSDNITTAEIHEAKPGRSDQNGHAATKVEEKPGTSNGHANKVSDTEGASAIQVYEEASTSSQGNEGACSSSAVNEGASVSYEGIEGAVASGSGSMPARLLLDDDEELSEPIDAPSTSSRVPKQRQWKSNNKKEKSRKIELKNLQIIHQFAEGPFFTLADVVLLPSYYLIHQAFGDFMFETYLPFTAKWFRTVKTVPEVNVCLNLLSKQHVKSLTFADVIVPTPDDVSLYKSDPKRNNPRKRLFTKEDDIEKALSAITEGMELPMTENELEPAFNWASIPDGANPTAGHLPSDRVTRKTQQLENLAGTVLNIAKIRDTIIDFCCGSGHLGILLAYLLPQCTILMLENKEQSLDRARARAYQLNLKNVFFYQCNLDFFDGKFDIGIGLHACGIASDLVLDKCLKAKAKFVISPCCYGSLHPTDRIAYPRSQMFRNVPIEQYMCIGHAADQTHKEHPLAVRGARCMTVIDSDRLRFAEESGYKVTLTYLKPLSCTPKNNLLIGVPI</sequence>
<dbReference type="GO" id="GO:0005737">
    <property type="term" value="C:cytoplasm"/>
    <property type="evidence" value="ECO:0007669"/>
    <property type="project" value="TreeGrafter"/>
</dbReference>